<keyword evidence="2" id="KW-1185">Reference proteome</keyword>
<dbReference type="EMBL" id="UZAN01043327">
    <property type="protein sequence ID" value="VDP78089.1"/>
    <property type="molecule type" value="Genomic_DNA"/>
</dbReference>
<evidence type="ECO:0000313" key="1">
    <source>
        <dbReference type="EMBL" id="VDP78089.1"/>
    </source>
</evidence>
<gene>
    <name evidence="1" type="ORF">ECPE_LOCUS6332</name>
</gene>
<reference evidence="1 2" key="2">
    <citation type="submission" date="2018-11" db="EMBL/GenBank/DDBJ databases">
        <authorList>
            <consortium name="Pathogen Informatics"/>
        </authorList>
    </citation>
    <scope>NUCLEOTIDE SEQUENCE [LARGE SCALE GENOMIC DNA]</scope>
    <source>
        <strain evidence="1 2">Egypt</strain>
    </source>
</reference>
<evidence type="ECO:0000313" key="2">
    <source>
        <dbReference type="Proteomes" id="UP000272942"/>
    </source>
</evidence>
<dbReference type="WBParaSite" id="ECPE_0000634501-mRNA-1">
    <property type="protein sequence ID" value="ECPE_0000634501-mRNA-1"/>
    <property type="gene ID" value="ECPE_0000634501"/>
</dbReference>
<dbReference type="AlphaFoldDB" id="A0A183AH97"/>
<protein>
    <submittedName>
        <fullName evidence="3">LSDAT_euk domain-containing protein</fullName>
    </submittedName>
</protein>
<evidence type="ECO:0000313" key="3">
    <source>
        <dbReference type="WBParaSite" id="ECPE_0000634501-mRNA-1"/>
    </source>
</evidence>
<proteinExistence type="predicted"/>
<name>A0A183AH97_9TREM</name>
<reference evidence="3" key="1">
    <citation type="submission" date="2016-06" db="UniProtKB">
        <authorList>
            <consortium name="WormBaseParasite"/>
        </authorList>
    </citation>
    <scope>IDENTIFICATION</scope>
</reference>
<sequence length="142" mass="15257">MRQGVHADSELRRSEAPQLLLAVGRGVETRDQGVLRGGPLHLLRASAPITASARPLKSSRRALNLPRSGRIPASSAISSKASGYETFRPILVTVPIVIIPKGGADRGNSYIEDHISNLKYITQKPNQEQTFIVFGGTSNTSS</sequence>
<dbReference type="Proteomes" id="UP000272942">
    <property type="component" value="Unassembled WGS sequence"/>
</dbReference>
<organism evidence="3">
    <name type="scientific">Echinostoma caproni</name>
    <dbReference type="NCBI Taxonomy" id="27848"/>
    <lineage>
        <taxon>Eukaryota</taxon>
        <taxon>Metazoa</taxon>
        <taxon>Spiralia</taxon>
        <taxon>Lophotrochozoa</taxon>
        <taxon>Platyhelminthes</taxon>
        <taxon>Trematoda</taxon>
        <taxon>Digenea</taxon>
        <taxon>Plagiorchiida</taxon>
        <taxon>Echinostomata</taxon>
        <taxon>Echinostomatoidea</taxon>
        <taxon>Echinostomatidae</taxon>
        <taxon>Echinostoma</taxon>
    </lineage>
</organism>
<accession>A0A183AH97</accession>